<evidence type="ECO:0000256" key="5">
    <source>
        <dbReference type="ARBA" id="ARBA00023211"/>
    </source>
</evidence>
<feature type="domain" description="Calcineurin-like phosphoesterase" evidence="6">
    <location>
        <begin position="9"/>
        <end position="210"/>
    </location>
</feature>
<dbReference type="CDD" id="cd07398">
    <property type="entry name" value="MPP_YbbF-LpxH"/>
    <property type="match status" value="1"/>
</dbReference>
<dbReference type="Pfam" id="PF00149">
    <property type="entry name" value="Metallophos"/>
    <property type="match status" value="1"/>
</dbReference>
<gene>
    <name evidence="7" type="ORF">G3M56_002835</name>
</gene>
<keyword evidence="5" id="KW-0464">Manganese</keyword>
<dbReference type="SUPFAM" id="SSF56300">
    <property type="entry name" value="Metallo-dependent phosphatases"/>
    <property type="match status" value="1"/>
</dbReference>
<evidence type="ECO:0000256" key="2">
    <source>
        <dbReference type="ARBA" id="ARBA00022519"/>
    </source>
</evidence>
<dbReference type="GO" id="GO:0009245">
    <property type="term" value="P:lipid A biosynthetic process"/>
    <property type="evidence" value="ECO:0007669"/>
    <property type="project" value="TreeGrafter"/>
</dbReference>
<dbReference type="GO" id="GO:0016020">
    <property type="term" value="C:membrane"/>
    <property type="evidence" value="ECO:0007669"/>
    <property type="project" value="GOC"/>
</dbReference>
<evidence type="ECO:0000313" key="7">
    <source>
        <dbReference type="EMBL" id="QQL45541.1"/>
    </source>
</evidence>
<dbReference type="Proteomes" id="UP000475117">
    <property type="component" value="Chromosome"/>
</dbReference>
<dbReference type="InterPro" id="IPR004843">
    <property type="entry name" value="Calcineurin-like_PHP"/>
</dbReference>
<evidence type="ECO:0000256" key="1">
    <source>
        <dbReference type="ARBA" id="ARBA00022475"/>
    </source>
</evidence>
<dbReference type="Gene3D" id="3.60.21.10">
    <property type="match status" value="1"/>
</dbReference>
<accession>A0A6B3L1Y1</accession>
<name>A0A6B3L1Y1_9BACT</name>
<dbReference type="InterPro" id="IPR043461">
    <property type="entry name" value="LpxH-like"/>
</dbReference>
<reference evidence="7 8" key="1">
    <citation type="submission" date="2020-12" db="EMBL/GenBank/DDBJ databases">
        <title>Sulforoseuscoccus oceanibium gen. nov., sp. nov., a representative of the phylum Verrucomicrobia with special cytoplasmic membrane, and proposal of Sulforoseuscoccusaceae fam. nov.</title>
        <authorList>
            <person name="Xi F."/>
        </authorList>
    </citation>
    <scope>NUCLEOTIDE SEQUENCE [LARGE SCALE GENOMIC DNA]</scope>
    <source>
        <strain evidence="7 8">T37</strain>
    </source>
</reference>
<evidence type="ECO:0000256" key="4">
    <source>
        <dbReference type="ARBA" id="ARBA00023136"/>
    </source>
</evidence>
<dbReference type="GO" id="GO:0046872">
    <property type="term" value="F:metal ion binding"/>
    <property type="evidence" value="ECO:0007669"/>
    <property type="project" value="UniProtKB-KW"/>
</dbReference>
<dbReference type="GO" id="GO:0008758">
    <property type="term" value="F:UDP-2,3-diacylglucosamine hydrolase activity"/>
    <property type="evidence" value="ECO:0007669"/>
    <property type="project" value="TreeGrafter"/>
</dbReference>
<dbReference type="PANTHER" id="PTHR34990">
    <property type="entry name" value="UDP-2,3-DIACYLGLUCOSAMINE HYDROLASE-RELATED"/>
    <property type="match status" value="1"/>
</dbReference>
<keyword evidence="2" id="KW-0997">Cell inner membrane</keyword>
<dbReference type="AlphaFoldDB" id="A0A6B3L1Y1"/>
<keyword evidence="3" id="KW-0479">Metal-binding</keyword>
<dbReference type="InterPro" id="IPR029052">
    <property type="entry name" value="Metallo-depent_PP-like"/>
</dbReference>
<proteinExistence type="predicted"/>
<dbReference type="RefSeq" id="WP_164363136.1">
    <property type="nucleotide sequence ID" value="NZ_CP066776.1"/>
</dbReference>
<organism evidence="7 8">
    <name type="scientific">Sulfuriroseicoccus oceanibius</name>
    <dbReference type="NCBI Taxonomy" id="2707525"/>
    <lineage>
        <taxon>Bacteria</taxon>
        <taxon>Pseudomonadati</taxon>
        <taxon>Verrucomicrobiota</taxon>
        <taxon>Verrucomicrobiia</taxon>
        <taxon>Verrucomicrobiales</taxon>
        <taxon>Verrucomicrobiaceae</taxon>
        <taxon>Sulfuriroseicoccus</taxon>
    </lineage>
</organism>
<dbReference type="EMBL" id="CP066776">
    <property type="protein sequence ID" value="QQL45541.1"/>
    <property type="molecule type" value="Genomic_DNA"/>
</dbReference>
<protein>
    <submittedName>
        <fullName evidence="7">UDP-2,3-diacylglucosamine diphosphatase</fullName>
    </submittedName>
</protein>
<sequence>MKKTRLRFKTVIISDVHLGTPDSKVRQVTRFIRHISCERLILNGDIVDGWYLRRHSGGWTDEHTRFVRHLLKLAEKQDTEVIYLRGNHDEVIEPFLPLTFGSLKMRFEYRHHTPQGDYLVVHGDGFDHVTTGYKWVAGLGSVGYEALLKFNRGYNQVRSWFGKDYYSVSKAIKARVKNAVSFFGRYEEQLQMLAERRGCVGIICGHIHTPEDKQVGGVHYLNSGDWVESMTAIVENEPGEFEVIDYKEFNRRLDDKAWQMALEYEQEKSHDGPGLRVVDERMAE</sequence>
<keyword evidence="4" id="KW-0472">Membrane</keyword>
<keyword evidence="8" id="KW-1185">Reference proteome</keyword>
<evidence type="ECO:0000256" key="3">
    <source>
        <dbReference type="ARBA" id="ARBA00022723"/>
    </source>
</evidence>
<dbReference type="KEGG" id="soa:G3M56_002835"/>
<evidence type="ECO:0000259" key="6">
    <source>
        <dbReference type="Pfam" id="PF00149"/>
    </source>
</evidence>
<dbReference type="PANTHER" id="PTHR34990:SF2">
    <property type="entry name" value="BLL8164 PROTEIN"/>
    <property type="match status" value="1"/>
</dbReference>
<keyword evidence="1" id="KW-1003">Cell membrane</keyword>
<evidence type="ECO:0000313" key="8">
    <source>
        <dbReference type="Proteomes" id="UP000475117"/>
    </source>
</evidence>